<name>A0ABY3SUX6_9VIRU</name>
<dbReference type="InterPro" id="IPR054457">
    <property type="entry name" value="PhiCb5_coat"/>
</dbReference>
<accession>A0ABY3SUX6</accession>
<keyword evidence="1" id="KW-0946">Virion</keyword>
<protein>
    <submittedName>
        <fullName evidence="1">Coat protein</fullName>
    </submittedName>
</protein>
<proteinExistence type="predicted"/>
<dbReference type="Gene3D" id="2.40.160.220">
    <property type="match status" value="1"/>
</dbReference>
<dbReference type="Pfam" id="PF22387">
    <property type="entry name" value="PhiCb5_coat"/>
    <property type="match status" value="1"/>
</dbReference>
<evidence type="ECO:0000313" key="1">
    <source>
        <dbReference type="EMBL" id="UJQ85763.1"/>
    </source>
</evidence>
<evidence type="ECO:0000313" key="2">
    <source>
        <dbReference type="Proteomes" id="UP001057803"/>
    </source>
</evidence>
<sequence length="122" mass="13429">MLGDTLTVTLGGSGGTARVCSKINQDSYSAEYLHRNTTDEVRVKVRHSIESGSTTKPKMDRHNVEFTQTVFASGDTPEKIRQAYLVLRNSASDDSALVSDLGEALSYWLTQANFLKVIGWES</sequence>
<reference evidence="1" key="2">
    <citation type="journal article" date="2022" name="Nat. Microbiol.">
        <title>RNA viromes from terrestrial sites across China expand environmental viral diversity.</title>
        <authorList>
            <person name="Chiapello M."/>
            <person name="Rodriguez-Romero J."/>
            <person name="Ayllon M.A."/>
            <person name="Turina M."/>
        </authorList>
    </citation>
    <scope>NUCLEOTIDE SEQUENCE</scope>
    <source>
        <strain evidence="1">78-k141_577667</strain>
    </source>
</reference>
<keyword evidence="2" id="KW-1185">Reference proteome</keyword>
<dbReference type="GO" id="GO:0019028">
    <property type="term" value="C:viral capsid"/>
    <property type="evidence" value="ECO:0007669"/>
    <property type="project" value="UniProtKB-KW"/>
</dbReference>
<organism evidence="1 2">
    <name type="scientific">Leviviridae sp</name>
    <dbReference type="NCBI Taxonomy" id="2027243"/>
    <lineage>
        <taxon>Viruses</taxon>
        <taxon>Riboviria</taxon>
        <taxon>Orthornavirae</taxon>
        <taxon>Lenarviricota</taxon>
        <taxon>Leviviricetes</taxon>
        <taxon>Norzivirales</taxon>
        <taxon>Fiersviridae</taxon>
    </lineage>
</organism>
<reference evidence="1" key="1">
    <citation type="submission" date="2021-05" db="EMBL/GenBank/DDBJ databases">
        <authorList>
            <person name="Chen Y.-M."/>
            <person name="Zhang Y.-Z."/>
        </authorList>
    </citation>
    <scope>NUCLEOTIDE SEQUENCE</scope>
    <source>
        <strain evidence="1">78-k141_577667</strain>
    </source>
</reference>
<dbReference type="EMBL" id="MZ679773">
    <property type="protein sequence ID" value="UJQ85763.1"/>
    <property type="molecule type" value="Genomic_RNA"/>
</dbReference>
<dbReference type="Proteomes" id="UP001057803">
    <property type="component" value="Segment"/>
</dbReference>
<keyword evidence="1" id="KW-0167">Capsid protein</keyword>